<dbReference type="OrthoDB" id="5061070at2759"/>
<dbReference type="InterPro" id="IPR027417">
    <property type="entry name" value="P-loop_NTPase"/>
</dbReference>
<dbReference type="InterPro" id="IPR045063">
    <property type="entry name" value="Dynamin_N"/>
</dbReference>
<dbReference type="GeneID" id="117644207"/>
<dbReference type="CDD" id="cd08771">
    <property type="entry name" value="DLP_1"/>
    <property type="match status" value="1"/>
</dbReference>
<evidence type="ECO:0000313" key="3">
    <source>
        <dbReference type="RefSeq" id="XP_034239364.1"/>
    </source>
</evidence>
<dbReference type="GO" id="GO:0003924">
    <property type="term" value="F:GTPase activity"/>
    <property type="evidence" value="ECO:0007669"/>
    <property type="project" value="InterPro"/>
</dbReference>
<accession>A0A6P8ZLS5</accession>
<evidence type="ECO:0000259" key="1">
    <source>
        <dbReference type="PROSITE" id="PS51718"/>
    </source>
</evidence>
<feature type="domain" description="Dynamin-type G" evidence="1">
    <location>
        <begin position="22"/>
        <end position="224"/>
    </location>
</feature>
<dbReference type="Pfam" id="PF00350">
    <property type="entry name" value="Dynamin_N"/>
    <property type="match status" value="1"/>
</dbReference>
<organism evidence="3">
    <name type="scientific">Thrips palmi</name>
    <name type="common">Melon thrips</name>
    <dbReference type="NCBI Taxonomy" id="161013"/>
    <lineage>
        <taxon>Eukaryota</taxon>
        <taxon>Metazoa</taxon>
        <taxon>Ecdysozoa</taxon>
        <taxon>Arthropoda</taxon>
        <taxon>Hexapoda</taxon>
        <taxon>Insecta</taxon>
        <taxon>Pterygota</taxon>
        <taxon>Neoptera</taxon>
        <taxon>Paraneoptera</taxon>
        <taxon>Thysanoptera</taxon>
        <taxon>Terebrantia</taxon>
        <taxon>Thripoidea</taxon>
        <taxon>Thripidae</taxon>
        <taxon>Thrips</taxon>
    </lineage>
</organism>
<dbReference type="Proteomes" id="UP000515158">
    <property type="component" value="Unplaced"/>
</dbReference>
<dbReference type="Gene3D" id="3.40.50.300">
    <property type="entry name" value="P-loop containing nucleotide triphosphate hydrolases"/>
    <property type="match status" value="1"/>
</dbReference>
<dbReference type="InterPro" id="IPR001401">
    <property type="entry name" value="Dynamin_GTPase"/>
</dbReference>
<dbReference type="GO" id="GO:0005874">
    <property type="term" value="C:microtubule"/>
    <property type="evidence" value="ECO:0007669"/>
    <property type="project" value="TreeGrafter"/>
</dbReference>
<dbReference type="GO" id="GO:0005737">
    <property type="term" value="C:cytoplasm"/>
    <property type="evidence" value="ECO:0007669"/>
    <property type="project" value="TreeGrafter"/>
</dbReference>
<reference evidence="3" key="2">
    <citation type="journal article" date="2018" name="Proc. Natl. Acad. Sci. U.S.A.">
        <title>Phylogenomics and the evolution of hemipteroid insects.</title>
        <authorList>
            <person name="Johnson K.P."/>
            <person name="Dietrich C.H."/>
            <person name="Friedrich F."/>
            <person name="Beutel R.G."/>
            <person name="Wipfler B."/>
            <person name="Peters R.S."/>
            <person name="Allen J.M."/>
            <person name="Petersen M."/>
            <person name="Donath A."/>
            <person name="Walden K.K."/>
            <person name="Kozlov A.M."/>
            <person name="Podsiadlowski L."/>
            <person name="Mayer C."/>
            <person name="Meusemann K."/>
            <person name="Vasilikopoulos A."/>
            <person name="Waterhouse R.M."/>
            <person name="Cameron S.L."/>
            <person name="Weirauch C."/>
            <person name="Swanson D.R."/>
            <person name="Percy D.M."/>
            <person name="Hardy N.B."/>
            <person name="Terry I."/>
            <person name="Liu S."/>
            <person name="Zhou X."/>
            <person name="Misof B."/>
            <person name="Robertson H.M."/>
            <person name="Yoshizawa K."/>
        </authorList>
    </citation>
    <scope>NUCLEOTIDE SEQUENCE</scope>
</reference>
<dbReference type="InterPro" id="IPR030381">
    <property type="entry name" value="G_DYNAMIN_dom"/>
</dbReference>
<dbReference type="SMART" id="SM00053">
    <property type="entry name" value="DYNc"/>
    <property type="match status" value="1"/>
</dbReference>
<dbReference type="PANTHER" id="PTHR11566">
    <property type="entry name" value="DYNAMIN"/>
    <property type="match status" value="1"/>
</dbReference>
<dbReference type="PROSITE" id="PS51718">
    <property type="entry name" value="G_DYNAMIN_2"/>
    <property type="match status" value="1"/>
</dbReference>
<dbReference type="RefSeq" id="XP_034239364.1">
    <property type="nucleotide sequence ID" value="XM_034383473.1"/>
</dbReference>
<dbReference type="GO" id="GO:0005525">
    <property type="term" value="F:GTP binding"/>
    <property type="evidence" value="ECO:0007669"/>
    <property type="project" value="InterPro"/>
</dbReference>
<dbReference type="GO" id="GO:0016020">
    <property type="term" value="C:membrane"/>
    <property type="evidence" value="ECO:0007669"/>
    <property type="project" value="TreeGrafter"/>
</dbReference>
<sequence>MDKYISTFNQIQDQFKLLEENPIELPQIVVVGSQSSGKSSVLESLVQRSFLPRGGGIVTRCPLILQLHHCPNNDARRYENGVPATGEWAEFPKVPGKIFKMEQVCVEIQRETVELAGPGKNICNDPITVKIFSPKCTGLDSSRPTWNHQALFHVEALAFLQVPVDGQPDDISQQIEQLILSYIQRPLSIILAIVAANVDMVTNDCLRIAREVDPRRSTNARCGH</sequence>
<name>A0A6P8ZLS5_THRPL</name>
<gene>
    <name evidence="3" type="primary">LOC117644207</name>
</gene>
<protein>
    <submittedName>
        <fullName evidence="3">Dynamin-1-like protein</fullName>
    </submittedName>
</protein>
<dbReference type="GO" id="GO:0008017">
    <property type="term" value="F:microtubule binding"/>
    <property type="evidence" value="ECO:0007669"/>
    <property type="project" value="TreeGrafter"/>
</dbReference>
<dbReference type="InterPro" id="IPR022812">
    <property type="entry name" value="Dynamin"/>
</dbReference>
<keyword evidence="2" id="KW-1185">Reference proteome</keyword>
<dbReference type="InParanoid" id="A0A6P8ZLS5"/>
<dbReference type="KEGG" id="tpal:117644207"/>
<reference evidence="3" key="3">
    <citation type="submission" date="2025-08" db="UniProtKB">
        <authorList>
            <consortium name="RefSeq"/>
        </authorList>
    </citation>
    <scope>IDENTIFICATION</scope>
</reference>
<evidence type="ECO:0000313" key="2">
    <source>
        <dbReference type="Proteomes" id="UP000515158"/>
    </source>
</evidence>
<reference evidence="3" key="1">
    <citation type="journal article" date="2014" name="Science">
        <title>Phylogenomics resolves the timing and pattern of insect evolution.</title>
        <authorList>
            <person name="Misof B."/>
            <person name="Liu S."/>
            <person name="Meusemann K."/>
            <person name="Peters R.S."/>
            <person name="Donath A."/>
            <person name="Mayer C."/>
            <person name="Frandsen P.B."/>
            <person name="Ware J."/>
            <person name="Flouri T."/>
            <person name="Beutel R.G."/>
            <person name="Niehuis O."/>
            <person name="Petersen M."/>
            <person name="Izquierdo-Carrasco F."/>
            <person name="Wappler T."/>
            <person name="Rust J."/>
            <person name="Aberer A.J."/>
            <person name="Aspock U."/>
            <person name="Aspock H."/>
            <person name="Bartel D."/>
            <person name="Blanke A."/>
            <person name="Berger S."/>
            <person name="Bohm A."/>
            <person name="Buckley T.R."/>
            <person name="Calcott B."/>
            <person name="Chen J."/>
            <person name="Friedrich F."/>
            <person name="Fukui M."/>
            <person name="Fujita M."/>
            <person name="Greve C."/>
            <person name="Grobe P."/>
            <person name="Gu S."/>
            <person name="Huang Y."/>
            <person name="Jermiin L.S."/>
            <person name="Kawahara A.Y."/>
            <person name="Krogmann L."/>
            <person name="Kubiak M."/>
            <person name="Lanfear R."/>
            <person name="Letsch H."/>
            <person name="Li Y."/>
            <person name="Li Z."/>
            <person name="Li J."/>
            <person name="Lu H."/>
            <person name="Machida R."/>
            <person name="Mashimo Y."/>
            <person name="Kapli P."/>
            <person name="McKenna D.D."/>
            <person name="Meng G."/>
            <person name="Nakagaki Y."/>
            <person name="Navarrete-Heredia J.L."/>
            <person name="Ott M."/>
            <person name="Ou Y."/>
            <person name="Pass G."/>
            <person name="Podsiadlowski L."/>
            <person name="Pohl H."/>
            <person name="von Reumont B.M."/>
            <person name="Schutte K."/>
            <person name="Sekiya K."/>
            <person name="Shimizu S."/>
            <person name="Slipinski A."/>
            <person name="Stamatakis A."/>
            <person name="Song W."/>
            <person name="Su X."/>
            <person name="Szucsich N.U."/>
            <person name="Tan M."/>
            <person name="Tan X."/>
            <person name="Tang M."/>
            <person name="Tang J."/>
            <person name="Timelthaler G."/>
            <person name="Tomizuka S."/>
            <person name="Trautwein M."/>
            <person name="Tong X."/>
            <person name="Uchifune T."/>
            <person name="Walzl M.G."/>
            <person name="Wiegmann B.M."/>
            <person name="Wilbrandt J."/>
            <person name="Wipfler B."/>
            <person name="Wong T.K."/>
            <person name="Wu Q."/>
            <person name="Wu G."/>
            <person name="Xie Y."/>
            <person name="Yang S."/>
            <person name="Yang Q."/>
            <person name="Yeates D.K."/>
            <person name="Yoshizawa K."/>
            <person name="Zhang Q."/>
            <person name="Zhang R."/>
            <person name="Zhang W."/>
            <person name="Zhang Y."/>
            <person name="Zhao J."/>
            <person name="Zhou C."/>
            <person name="Zhou L."/>
            <person name="Ziesmann T."/>
            <person name="Zou S."/>
            <person name="Li Y."/>
            <person name="Xu X."/>
            <person name="Zhang Y."/>
            <person name="Yang H."/>
            <person name="Wang J."/>
            <person name="Wang J."/>
            <person name="Kjer K.M."/>
            <person name="Zhou X."/>
        </authorList>
    </citation>
    <scope>NUCLEOTIDE SEQUENCE</scope>
</reference>
<proteinExistence type="predicted"/>
<dbReference type="PRINTS" id="PR00195">
    <property type="entry name" value="DYNAMIN"/>
</dbReference>
<dbReference type="AlphaFoldDB" id="A0A6P8ZLS5"/>
<dbReference type="SUPFAM" id="SSF52540">
    <property type="entry name" value="P-loop containing nucleoside triphosphate hydrolases"/>
    <property type="match status" value="1"/>
</dbReference>